<gene>
    <name evidence="2" type="ORF">ACFFJ6_06540</name>
</gene>
<feature type="transmembrane region" description="Helical" evidence="1">
    <location>
        <begin position="237"/>
        <end position="260"/>
    </location>
</feature>
<comment type="caution">
    <text evidence="2">The sequence shown here is derived from an EMBL/GenBank/DDBJ whole genome shotgun (WGS) entry which is preliminary data.</text>
</comment>
<keyword evidence="1" id="KW-0812">Transmembrane</keyword>
<evidence type="ECO:0000313" key="3">
    <source>
        <dbReference type="Proteomes" id="UP001589775"/>
    </source>
</evidence>
<accession>A0ABV6EPM0</accession>
<feature type="transmembrane region" description="Helical" evidence="1">
    <location>
        <begin position="307"/>
        <end position="329"/>
    </location>
</feature>
<protein>
    <recommendedName>
        <fullName evidence="4">Glycosyltransferase RgtA/B/C/D-like domain-containing protein</fullName>
    </recommendedName>
</protein>
<evidence type="ECO:0000256" key="1">
    <source>
        <dbReference type="SAM" id="Phobius"/>
    </source>
</evidence>
<feature type="transmembrane region" description="Helical" evidence="1">
    <location>
        <begin position="414"/>
        <end position="431"/>
    </location>
</feature>
<feature type="transmembrane region" description="Helical" evidence="1">
    <location>
        <begin position="161"/>
        <end position="181"/>
    </location>
</feature>
<keyword evidence="3" id="KW-1185">Reference proteome</keyword>
<proteinExistence type="predicted"/>
<evidence type="ECO:0008006" key="4">
    <source>
        <dbReference type="Google" id="ProtNLM"/>
    </source>
</evidence>
<evidence type="ECO:0000313" key="2">
    <source>
        <dbReference type="EMBL" id="MFC0240117.1"/>
    </source>
</evidence>
<dbReference type="RefSeq" id="WP_378385569.1">
    <property type="nucleotide sequence ID" value="NZ_JBHLWM010000001.1"/>
</dbReference>
<dbReference type="Proteomes" id="UP001589775">
    <property type="component" value="Unassembled WGS sequence"/>
</dbReference>
<feature type="transmembrane region" description="Helical" evidence="1">
    <location>
        <begin position="341"/>
        <end position="360"/>
    </location>
</feature>
<keyword evidence="1" id="KW-1133">Transmembrane helix</keyword>
<name>A0ABV6EPM0_9BRAD</name>
<sequence length="593" mass="65827">MKRLLLIGLFALIFHVVAMGVYLRNGLQGNIDFHILSSSHFGVPKPLADRGLRPLYEDGVYLGWDGQFYYYIANDLRGSPETMKHIDTPGYRYQRIGLPLLAKAASIVTFQGWVSPTLYYLTYLLLLVAGTMAAGLLLQSVGCHPAWSLLWTLSAGTQLTLLNGLPDAAADAFFLIGLACLRSNRRVWVWLSVIPLSFMVLSREAYVALPVLLFLFFGLDRLRAAGTEGRLASVAAWIKSPAFICLAVPVLAFAAVQIAVRFGLNVDPGAAQGILGPPLKAWWRFWSSGISGVHPFVGAGAHARSEFVLLTIFLALLVITFVLSIRLFVVAYHRRAPLDQALGATAAVFCVLYLFFADAVMMHYSGYMKVASIFLFLVPYMNARKDELAGQGQIGGRVFAQAWQWCVREPGKKFLYAFLIVAALYGGIHVWEERILPENRPLYWPYTRVTEPRSTNAAECLPAYKARFDVLEERPFPLPDTRYNRLFPPPTTKLIRVRATNLTDRPFANTSAPGAVNLSYQWLDSAGHLISDGIRTFVPGGIAPQASAEAWLVAEYPRQPGRYILRISAVQESCSWFHTKDPSSAVDLSVEVR</sequence>
<keyword evidence="1" id="KW-0472">Membrane</keyword>
<dbReference type="EMBL" id="JBHLWM010000001">
    <property type="protein sequence ID" value="MFC0240117.1"/>
    <property type="molecule type" value="Genomic_DNA"/>
</dbReference>
<organism evidence="2 3">
    <name type="scientific">Rhodopseudomonas telluris</name>
    <dbReference type="NCBI Taxonomy" id="644215"/>
    <lineage>
        <taxon>Bacteria</taxon>
        <taxon>Pseudomonadati</taxon>
        <taxon>Pseudomonadota</taxon>
        <taxon>Alphaproteobacteria</taxon>
        <taxon>Hyphomicrobiales</taxon>
        <taxon>Nitrobacteraceae</taxon>
        <taxon>Rhodopseudomonas</taxon>
    </lineage>
</organism>
<feature type="transmembrane region" description="Helical" evidence="1">
    <location>
        <begin position="188"/>
        <end position="217"/>
    </location>
</feature>
<reference evidence="2 3" key="1">
    <citation type="submission" date="2024-09" db="EMBL/GenBank/DDBJ databases">
        <authorList>
            <person name="Sun Q."/>
            <person name="Mori K."/>
        </authorList>
    </citation>
    <scope>NUCLEOTIDE SEQUENCE [LARGE SCALE GENOMIC DNA]</scope>
    <source>
        <strain evidence="2 3">KCTC 23279</strain>
    </source>
</reference>
<feature type="transmembrane region" description="Helical" evidence="1">
    <location>
        <begin position="121"/>
        <end position="141"/>
    </location>
</feature>